<evidence type="ECO:0000313" key="2">
    <source>
        <dbReference type="EMBL" id="KAK8957633.1"/>
    </source>
</evidence>
<feature type="domain" description="J" evidence="1">
    <location>
        <begin position="71"/>
        <end position="110"/>
    </location>
</feature>
<dbReference type="GO" id="GO:0005783">
    <property type="term" value="C:endoplasmic reticulum"/>
    <property type="evidence" value="ECO:0007669"/>
    <property type="project" value="UniProtKB-ARBA"/>
</dbReference>
<dbReference type="InterPro" id="IPR036869">
    <property type="entry name" value="J_dom_sf"/>
</dbReference>
<organism evidence="2 3">
    <name type="scientific">Platanthera zijinensis</name>
    <dbReference type="NCBI Taxonomy" id="2320716"/>
    <lineage>
        <taxon>Eukaryota</taxon>
        <taxon>Viridiplantae</taxon>
        <taxon>Streptophyta</taxon>
        <taxon>Embryophyta</taxon>
        <taxon>Tracheophyta</taxon>
        <taxon>Spermatophyta</taxon>
        <taxon>Magnoliopsida</taxon>
        <taxon>Liliopsida</taxon>
        <taxon>Asparagales</taxon>
        <taxon>Orchidaceae</taxon>
        <taxon>Orchidoideae</taxon>
        <taxon>Orchideae</taxon>
        <taxon>Orchidinae</taxon>
        <taxon>Platanthera</taxon>
    </lineage>
</organism>
<dbReference type="CDD" id="cd06257">
    <property type="entry name" value="DnaJ"/>
    <property type="match status" value="1"/>
</dbReference>
<dbReference type="InterPro" id="IPR001623">
    <property type="entry name" value="DnaJ_domain"/>
</dbReference>
<reference evidence="2 3" key="1">
    <citation type="journal article" date="2022" name="Nat. Plants">
        <title>Genomes of leafy and leafless Platanthera orchids illuminate the evolution of mycoheterotrophy.</title>
        <authorList>
            <person name="Li M.H."/>
            <person name="Liu K.W."/>
            <person name="Li Z."/>
            <person name="Lu H.C."/>
            <person name="Ye Q.L."/>
            <person name="Zhang D."/>
            <person name="Wang J.Y."/>
            <person name="Li Y.F."/>
            <person name="Zhong Z.M."/>
            <person name="Liu X."/>
            <person name="Yu X."/>
            <person name="Liu D.K."/>
            <person name="Tu X.D."/>
            <person name="Liu B."/>
            <person name="Hao Y."/>
            <person name="Liao X.Y."/>
            <person name="Jiang Y.T."/>
            <person name="Sun W.H."/>
            <person name="Chen J."/>
            <person name="Chen Y.Q."/>
            <person name="Ai Y."/>
            <person name="Zhai J.W."/>
            <person name="Wu S.S."/>
            <person name="Zhou Z."/>
            <person name="Hsiao Y.Y."/>
            <person name="Wu W.L."/>
            <person name="Chen Y.Y."/>
            <person name="Lin Y.F."/>
            <person name="Hsu J.L."/>
            <person name="Li C.Y."/>
            <person name="Wang Z.W."/>
            <person name="Zhao X."/>
            <person name="Zhong W.Y."/>
            <person name="Ma X.K."/>
            <person name="Ma L."/>
            <person name="Huang J."/>
            <person name="Chen G.Z."/>
            <person name="Huang M.Z."/>
            <person name="Huang L."/>
            <person name="Peng D.H."/>
            <person name="Luo Y.B."/>
            <person name="Zou S.Q."/>
            <person name="Chen S.P."/>
            <person name="Lan S."/>
            <person name="Tsai W.C."/>
            <person name="Van de Peer Y."/>
            <person name="Liu Z.J."/>
        </authorList>
    </citation>
    <scope>NUCLEOTIDE SEQUENCE [LARGE SCALE GENOMIC DNA]</scope>
    <source>
        <strain evidence="2">Lor287</strain>
    </source>
</reference>
<dbReference type="Pfam" id="PF00226">
    <property type="entry name" value="DnaJ"/>
    <property type="match status" value="1"/>
</dbReference>
<evidence type="ECO:0000313" key="3">
    <source>
        <dbReference type="Proteomes" id="UP001418222"/>
    </source>
</evidence>
<accession>A0AAP0GFW1</accession>
<dbReference type="EMBL" id="JBBWWQ010000001">
    <property type="protein sequence ID" value="KAK8957633.1"/>
    <property type="molecule type" value="Genomic_DNA"/>
</dbReference>
<gene>
    <name evidence="2" type="ORF">KSP39_PZI000316</name>
</gene>
<dbReference type="AlphaFoldDB" id="A0AAP0GFW1"/>
<dbReference type="Proteomes" id="UP001418222">
    <property type="component" value="Unassembled WGS sequence"/>
</dbReference>
<comment type="caution">
    <text evidence="2">The sequence shown here is derived from an EMBL/GenBank/DDBJ whole genome shotgun (WGS) entry which is preliminary data.</text>
</comment>
<proteinExistence type="predicted"/>
<keyword evidence="3" id="KW-1185">Reference proteome</keyword>
<dbReference type="Gene3D" id="1.10.287.110">
    <property type="entry name" value="DnaJ domain"/>
    <property type="match status" value="1"/>
</dbReference>
<sequence length="114" mass="12877">MPSCLISLIHQLGLYSVDDGKSGGDEGLAWGRPVFEKLWREQSRNNYLSRHACAFVSSVVDKTLDNACWPLQAAFREKAMECHPDQNQENKESAEAKFKEVLNSYEAIKSERGN</sequence>
<protein>
    <recommendedName>
        <fullName evidence="1">J domain-containing protein</fullName>
    </recommendedName>
</protein>
<dbReference type="PANTHER" id="PTHR45000">
    <property type="entry name" value="CHAPERONE DNAJ-DOMAIN SUPERFAMILY PROTEIN"/>
    <property type="match status" value="1"/>
</dbReference>
<dbReference type="PANTHER" id="PTHR45000:SF5">
    <property type="entry name" value="CHAPERONE DNAJ-DOMAIN SUPERFAMILY PROTEIN"/>
    <property type="match status" value="1"/>
</dbReference>
<dbReference type="PRINTS" id="PR00625">
    <property type="entry name" value="JDOMAIN"/>
</dbReference>
<dbReference type="SUPFAM" id="SSF46565">
    <property type="entry name" value="Chaperone J-domain"/>
    <property type="match status" value="1"/>
</dbReference>
<evidence type="ECO:0000259" key="1">
    <source>
        <dbReference type="Pfam" id="PF00226"/>
    </source>
</evidence>
<name>A0AAP0GFW1_9ASPA</name>